<dbReference type="OrthoDB" id="5498228at2"/>
<proteinExistence type="predicted"/>
<dbReference type="STRING" id="1294273.roselon_01617"/>
<protein>
    <recommendedName>
        <fullName evidence="2">B12-binding domain-containing protein</fullName>
    </recommendedName>
</protein>
<dbReference type="Proteomes" id="UP000019593">
    <property type="component" value="Chromosome"/>
</dbReference>
<evidence type="ECO:0000259" key="2">
    <source>
        <dbReference type="PROSITE" id="PS51332"/>
    </source>
</evidence>
<dbReference type="EMBL" id="CP004372">
    <property type="protein sequence ID" value="AHM03996.1"/>
    <property type="molecule type" value="Genomic_DNA"/>
</dbReference>
<dbReference type="InterPro" id="IPR036594">
    <property type="entry name" value="Meth_synthase_dom"/>
</dbReference>
<dbReference type="RefSeq" id="WP_025311820.1">
    <property type="nucleotide sequence ID" value="NZ_CP004372.1"/>
</dbReference>
<keyword evidence="4" id="KW-1185">Reference proteome</keyword>
<evidence type="ECO:0000313" key="3">
    <source>
        <dbReference type="EMBL" id="AHM03996.1"/>
    </source>
</evidence>
<dbReference type="AlphaFoldDB" id="W8S5B5"/>
<sequence length="278" mass="29422">MTLHSNDRFAPPDAPGPVTQGPQERCQLSNDAVAALVEKAMNRLCSERRSADISDAARGVLGSPVAAALACALCDIDDESAELIVADMIAAGVSVEEVCIDHLAAAARHLGDLWESDRLPFMDVTLATARIQQIMRKMPAPRKTTSAPATAASGAAVFCAVPGEQHTLGVIMAADLFRRNGWDVGLILGQEHDEVVARLARDDRPVIGLSCSGAHSRPALVRVIHAVREVRPTAHLVLSGRILSDPHLMEGLPPVDACIGSIEQAKAEIARFASLETA</sequence>
<dbReference type="KEGG" id="red:roselon_01617"/>
<dbReference type="SUPFAM" id="SSF52242">
    <property type="entry name" value="Cobalamin (vitamin B12)-binding domain"/>
    <property type="match status" value="1"/>
</dbReference>
<dbReference type="InterPro" id="IPR003759">
    <property type="entry name" value="Cbl-bd_cap"/>
</dbReference>
<dbReference type="InterPro" id="IPR036724">
    <property type="entry name" value="Cobalamin-bd_sf"/>
</dbReference>
<dbReference type="GO" id="GO:0046872">
    <property type="term" value="F:metal ion binding"/>
    <property type="evidence" value="ECO:0007669"/>
    <property type="project" value="InterPro"/>
</dbReference>
<evidence type="ECO:0000256" key="1">
    <source>
        <dbReference type="SAM" id="MobiDB-lite"/>
    </source>
</evidence>
<name>W8S5B5_9RHOB</name>
<dbReference type="PROSITE" id="PS51332">
    <property type="entry name" value="B12_BINDING"/>
    <property type="match status" value="1"/>
</dbReference>
<accession>W8S5B5</accession>
<dbReference type="InterPro" id="IPR006158">
    <property type="entry name" value="Cobalamin-bd"/>
</dbReference>
<organism evidence="3 4">
    <name type="scientific">Roseicyclus elongatus DSM 19469</name>
    <dbReference type="NCBI Taxonomy" id="1294273"/>
    <lineage>
        <taxon>Bacteria</taxon>
        <taxon>Pseudomonadati</taxon>
        <taxon>Pseudomonadota</taxon>
        <taxon>Alphaproteobacteria</taxon>
        <taxon>Rhodobacterales</taxon>
        <taxon>Roseobacteraceae</taxon>
        <taxon>Roseicyclus</taxon>
    </lineage>
</organism>
<evidence type="ECO:0000313" key="4">
    <source>
        <dbReference type="Proteomes" id="UP000019593"/>
    </source>
</evidence>
<dbReference type="GO" id="GO:0031419">
    <property type="term" value="F:cobalamin binding"/>
    <property type="evidence" value="ECO:0007669"/>
    <property type="project" value="InterPro"/>
</dbReference>
<dbReference type="HOGENOM" id="CLU_066634_2_0_5"/>
<dbReference type="Pfam" id="PF02607">
    <property type="entry name" value="B12-binding_2"/>
    <property type="match status" value="1"/>
</dbReference>
<dbReference type="eggNOG" id="COG5012">
    <property type="taxonomic scope" value="Bacteria"/>
</dbReference>
<gene>
    <name evidence="3" type="ORF">roselon_01617</name>
</gene>
<feature type="domain" description="B12-binding" evidence="2">
    <location>
        <begin position="153"/>
        <end position="278"/>
    </location>
</feature>
<dbReference type="Pfam" id="PF02310">
    <property type="entry name" value="B12-binding"/>
    <property type="match status" value="1"/>
</dbReference>
<dbReference type="Gene3D" id="3.40.50.280">
    <property type="entry name" value="Cobalamin-binding domain"/>
    <property type="match status" value="1"/>
</dbReference>
<dbReference type="Gene3D" id="1.10.1240.10">
    <property type="entry name" value="Methionine synthase domain"/>
    <property type="match status" value="1"/>
</dbReference>
<reference evidence="3 4" key="1">
    <citation type="submission" date="2013-03" db="EMBL/GenBank/DDBJ databases">
        <authorList>
            <person name="Fiebig A."/>
            <person name="Goeker M."/>
            <person name="Klenk H.-P.P."/>
        </authorList>
    </citation>
    <scope>NUCLEOTIDE SEQUENCE [LARGE SCALE GENOMIC DNA]</scope>
    <source>
        <strain evidence="4">DSM 19469</strain>
    </source>
</reference>
<feature type="region of interest" description="Disordered" evidence="1">
    <location>
        <begin position="1"/>
        <end position="23"/>
    </location>
</feature>